<dbReference type="GO" id="GO:0004519">
    <property type="term" value="F:endonuclease activity"/>
    <property type="evidence" value="ECO:0007669"/>
    <property type="project" value="UniProtKB-KW"/>
</dbReference>
<dbReference type="GO" id="GO:0006364">
    <property type="term" value="P:rRNA processing"/>
    <property type="evidence" value="ECO:0007669"/>
    <property type="project" value="UniProtKB-KW"/>
</dbReference>
<evidence type="ECO:0000256" key="9">
    <source>
        <dbReference type="ARBA" id="ARBA00022722"/>
    </source>
</evidence>
<keyword evidence="10" id="KW-0479">Metal-binding</keyword>
<gene>
    <name evidence="17" type="ORF">IX83_03000</name>
</gene>
<comment type="similarity">
    <text evidence="3">Belongs to the RNase E/G family. RNase G subfamily.</text>
</comment>
<dbReference type="NCBIfam" id="TIGR00757">
    <property type="entry name" value="RNaseEG"/>
    <property type="match status" value="1"/>
</dbReference>
<dbReference type="GO" id="GO:0004540">
    <property type="term" value="F:RNA nuclease activity"/>
    <property type="evidence" value="ECO:0007669"/>
    <property type="project" value="InterPro"/>
</dbReference>
<evidence type="ECO:0000256" key="13">
    <source>
        <dbReference type="ARBA" id="ARBA00022801"/>
    </source>
</evidence>
<evidence type="ECO:0000256" key="5">
    <source>
        <dbReference type="ARBA" id="ARBA00022490"/>
    </source>
</evidence>
<keyword evidence="13" id="KW-0378">Hydrolase</keyword>
<keyword evidence="15" id="KW-0694">RNA-binding</keyword>
<evidence type="ECO:0000256" key="6">
    <source>
        <dbReference type="ARBA" id="ARBA00022552"/>
    </source>
</evidence>
<dbReference type="PANTHER" id="PTHR30001">
    <property type="entry name" value="RIBONUCLEASE"/>
    <property type="match status" value="1"/>
</dbReference>
<accession>A0A077DGW1</accession>
<dbReference type="HOGENOM" id="CLU_003468_5_3_4"/>
<evidence type="ECO:0000256" key="2">
    <source>
        <dbReference type="ARBA" id="ARBA00004496"/>
    </source>
</evidence>
<evidence type="ECO:0000256" key="1">
    <source>
        <dbReference type="ARBA" id="ARBA00001946"/>
    </source>
</evidence>
<dbReference type="Gene3D" id="3.40.1260.20">
    <property type="entry name" value="Ribonuclease E, catalytic domain"/>
    <property type="match status" value="1"/>
</dbReference>
<name>A0A077DGW1_9BURK</name>
<comment type="cofactor">
    <cofactor evidence="1">
        <name>Mg(2+)</name>
        <dbReference type="ChEBI" id="CHEBI:18420"/>
    </cofactor>
</comment>
<reference evidence="17 18" key="1">
    <citation type="journal article" date="2014" name="BMC Genomics">
        <title>A genomic perspective on a new bacterial genus and species from the Alcaligenaceae family, Basilea psittacipulmonis.</title>
        <authorList>
            <person name="Whiteson K.L."/>
            <person name="Hernandez D."/>
            <person name="Lazarevic V."/>
            <person name="Gaia N."/>
            <person name="Farinelli L."/>
            <person name="Francois P."/>
            <person name="Pilo P."/>
            <person name="Frey J."/>
            <person name="Schrenzel J."/>
        </authorList>
    </citation>
    <scope>NUCLEOTIDE SEQUENCE [LARGE SCALE GENOMIC DNA]</scope>
    <source>
        <strain evidence="17 18">DSM 24701</strain>
    </source>
</reference>
<keyword evidence="12" id="KW-0255">Endonuclease</keyword>
<evidence type="ECO:0000313" key="17">
    <source>
        <dbReference type="EMBL" id="AIL32418.1"/>
    </source>
</evidence>
<dbReference type="EMBL" id="CP009238">
    <property type="protein sequence ID" value="AIL32418.1"/>
    <property type="molecule type" value="Genomic_DNA"/>
</dbReference>
<keyword evidence="7" id="KW-0820">tRNA-binding</keyword>
<dbReference type="AlphaFoldDB" id="A0A077DGW1"/>
<dbReference type="InterPro" id="IPR012340">
    <property type="entry name" value="NA-bd_OB-fold"/>
</dbReference>
<dbReference type="GO" id="GO:0008033">
    <property type="term" value="P:tRNA processing"/>
    <property type="evidence" value="ECO:0007669"/>
    <property type="project" value="UniProtKB-KW"/>
</dbReference>
<dbReference type="GO" id="GO:0005737">
    <property type="term" value="C:cytoplasm"/>
    <property type="evidence" value="ECO:0007669"/>
    <property type="project" value="UniProtKB-SubCell"/>
</dbReference>
<proteinExistence type="inferred from homology"/>
<evidence type="ECO:0000256" key="10">
    <source>
        <dbReference type="ARBA" id="ARBA00022723"/>
    </source>
</evidence>
<dbReference type="InterPro" id="IPR019307">
    <property type="entry name" value="RNA-bd_AU-1/RNase_E/G"/>
</dbReference>
<evidence type="ECO:0000256" key="12">
    <source>
        <dbReference type="ARBA" id="ARBA00022759"/>
    </source>
</evidence>
<keyword evidence="6" id="KW-0698">rRNA processing</keyword>
<keyword evidence="5" id="KW-0963">Cytoplasm</keyword>
<keyword evidence="11" id="KW-0699">rRNA-binding</keyword>
<dbReference type="CDD" id="cd04453">
    <property type="entry name" value="S1_RNase_E"/>
    <property type="match status" value="1"/>
</dbReference>
<protein>
    <recommendedName>
        <fullName evidence="4">Ribonuclease G</fullName>
    </recommendedName>
</protein>
<dbReference type="Pfam" id="PF10150">
    <property type="entry name" value="RNase_E_G"/>
    <property type="match status" value="1"/>
</dbReference>
<dbReference type="InterPro" id="IPR048583">
    <property type="entry name" value="RNase_E_G_thioredoxin-like"/>
</dbReference>
<keyword evidence="9" id="KW-0540">Nuclease</keyword>
<dbReference type="RefSeq" id="WP_038499002.1">
    <property type="nucleotide sequence ID" value="NZ_AFWK01000027.1"/>
</dbReference>
<evidence type="ECO:0000256" key="15">
    <source>
        <dbReference type="ARBA" id="ARBA00022884"/>
    </source>
</evidence>
<organism evidence="17 18">
    <name type="scientific">Basilea psittacipulmonis DSM 24701</name>
    <dbReference type="NCBI Taxonomy" id="1072685"/>
    <lineage>
        <taxon>Bacteria</taxon>
        <taxon>Pseudomonadati</taxon>
        <taxon>Pseudomonadota</taxon>
        <taxon>Betaproteobacteria</taxon>
        <taxon>Burkholderiales</taxon>
        <taxon>Alcaligenaceae</taxon>
        <taxon>Basilea</taxon>
    </lineage>
</organism>
<dbReference type="GO" id="GO:0019843">
    <property type="term" value="F:rRNA binding"/>
    <property type="evidence" value="ECO:0007669"/>
    <property type="project" value="UniProtKB-KW"/>
</dbReference>
<keyword evidence="14" id="KW-0460">Magnesium</keyword>
<evidence type="ECO:0000256" key="3">
    <source>
        <dbReference type="ARBA" id="ARBA00005663"/>
    </source>
</evidence>
<dbReference type="GO" id="GO:0000049">
    <property type="term" value="F:tRNA binding"/>
    <property type="evidence" value="ECO:0007669"/>
    <property type="project" value="UniProtKB-KW"/>
</dbReference>
<dbReference type="Pfam" id="PF20833">
    <property type="entry name" value="RNase_E_G_Thio"/>
    <property type="match status" value="1"/>
</dbReference>
<dbReference type="PROSITE" id="PS50126">
    <property type="entry name" value="S1"/>
    <property type="match status" value="1"/>
</dbReference>
<feature type="domain" description="S1 motif" evidence="16">
    <location>
        <begin position="39"/>
        <end position="125"/>
    </location>
</feature>
<comment type="subcellular location">
    <subcellularLocation>
        <location evidence="2">Cytoplasm</location>
    </subcellularLocation>
</comment>
<evidence type="ECO:0000256" key="7">
    <source>
        <dbReference type="ARBA" id="ARBA00022555"/>
    </source>
</evidence>
<dbReference type="GO" id="GO:0016787">
    <property type="term" value="F:hydrolase activity"/>
    <property type="evidence" value="ECO:0007669"/>
    <property type="project" value="UniProtKB-KW"/>
</dbReference>
<sequence>MNEKILINHSFYETRVAALDDGITHELHYERANQKGLVSNIYLGKVLRVLPSMQSAFIDIGQEKSAFINISDLLESRFERYHLSNKKTPIEKILFPGQTLLVEVFKDGTGTKGPRVSNEINLAGRYLVYTPHNQHIGVSQRMEDVSTREMLRERITQLKDPSEKGGFIVRTNAEQATDEEILYDMRYLKRLWAYIQNKALHQPVPSLVHTELDLPHRVLRDLVSLNTQSIEVDNQSVCESMQKWANDFMPEIKDKIHFYSGNIPIFERYGIHKDIQSALSRRVDLPSGGYLIFDQTEAFTAIDVNTGGHVKSKDYHDVMFKTNIEAVTAIAQQLRIRNLGGIIIVDFIDMTSEKEKTMVLERLNQALKKDRNKTTVSDFSRLGLVEITRKRSRESLERLLCEPCPCCQARGSILTARSICYDIMREIQREALQFHPKEFRIIASQPVIDLLLDEESEHLALVSEEIGKPITLSVESSYSPDQFDIVLM</sequence>
<dbReference type="Gene3D" id="2.40.50.140">
    <property type="entry name" value="Nucleic acid-binding proteins"/>
    <property type="match status" value="1"/>
</dbReference>
<dbReference type="PANTHER" id="PTHR30001:SF0">
    <property type="entry name" value="RIBONUCLEASE G"/>
    <property type="match status" value="1"/>
</dbReference>
<evidence type="ECO:0000259" key="16">
    <source>
        <dbReference type="PROSITE" id="PS50126"/>
    </source>
</evidence>
<evidence type="ECO:0000313" key="18">
    <source>
        <dbReference type="Proteomes" id="UP000028945"/>
    </source>
</evidence>
<evidence type="ECO:0000256" key="14">
    <source>
        <dbReference type="ARBA" id="ARBA00022842"/>
    </source>
</evidence>
<dbReference type="InterPro" id="IPR004659">
    <property type="entry name" value="RNase_E/G"/>
</dbReference>
<dbReference type="GO" id="GO:0046872">
    <property type="term" value="F:metal ion binding"/>
    <property type="evidence" value="ECO:0007669"/>
    <property type="project" value="UniProtKB-KW"/>
</dbReference>
<dbReference type="SUPFAM" id="SSF50249">
    <property type="entry name" value="Nucleic acid-binding proteins"/>
    <property type="match status" value="1"/>
</dbReference>
<keyword evidence="8" id="KW-0819">tRNA processing</keyword>
<dbReference type="KEGG" id="bpsi:IX83_03000"/>
<keyword evidence="18" id="KW-1185">Reference proteome</keyword>
<dbReference type="STRING" id="1072685.IX83_03000"/>
<evidence type="ECO:0000256" key="4">
    <source>
        <dbReference type="ARBA" id="ARBA00017719"/>
    </source>
</evidence>
<dbReference type="SMART" id="SM00316">
    <property type="entry name" value="S1"/>
    <property type="match status" value="1"/>
</dbReference>
<dbReference type="Proteomes" id="UP000028945">
    <property type="component" value="Chromosome"/>
</dbReference>
<dbReference type="InterPro" id="IPR003029">
    <property type="entry name" value="S1_domain"/>
</dbReference>
<dbReference type="eggNOG" id="COG1530">
    <property type="taxonomic scope" value="Bacteria"/>
</dbReference>
<evidence type="ECO:0000256" key="11">
    <source>
        <dbReference type="ARBA" id="ARBA00022730"/>
    </source>
</evidence>
<evidence type="ECO:0000256" key="8">
    <source>
        <dbReference type="ARBA" id="ARBA00022694"/>
    </source>
</evidence>
<dbReference type="OrthoDB" id="9804278at2"/>